<dbReference type="Proteomes" id="UP000676336">
    <property type="component" value="Unassembled WGS sequence"/>
</dbReference>
<dbReference type="EMBL" id="CAJOBJ010066063">
    <property type="protein sequence ID" value="CAF4439543.1"/>
    <property type="molecule type" value="Genomic_DNA"/>
</dbReference>
<proteinExistence type="predicted"/>
<name>A0A8S2U2Z7_9BILA</name>
<gene>
    <name evidence="1" type="ORF">BYL167_LOCUS27986</name>
    <name evidence="2" type="ORF">BYL167_LOCUS28032</name>
    <name evidence="4" type="ORF">GIL414_LOCUS31894</name>
    <name evidence="5" type="ORF">GIL414_LOCUS32013</name>
    <name evidence="3" type="ORF">SMN809_LOCUS31343</name>
</gene>
<evidence type="ECO:0000313" key="3">
    <source>
        <dbReference type="EMBL" id="CAF4420625.1"/>
    </source>
</evidence>
<dbReference type="EMBL" id="CAJOBH010038131">
    <property type="protein sequence ID" value="CAF4313645.1"/>
    <property type="molecule type" value="Genomic_DNA"/>
</dbReference>
<dbReference type="EMBL" id="CAJOBJ010066678">
    <property type="protein sequence ID" value="CAF4441917.1"/>
    <property type="molecule type" value="Genomic_DNA"/>
</dbReference>
<dbReference type="EMBL" id="CAJOBH010038443">
    <property type="protein sequence ID" value="CAF4314878.1"/>
    <property type="molecule type" value="Genomic_DNA"/>
</dbReference>
<protein>
    <submittedName>
        <fullName evidence="2">Uncharacterized protein</fullName>
    </submittedName>
</protein>
<evidence type="ECO:0000313" key="1">
    <source>
        <dbReference type="EMBL" id="CAF4313645.1"/>
    </source>
</evidence>
<accession>A0A8S2U2Z7</accession>
<dbReference type="Proteomes" id="UP000681720">
    <property type="component" value="Unassembled WGS sequence"/>
</dbReference>
<dbReference type="EMBL" id="CAJOBI010062273">
    <property type="protein sequence ID" value="CAF4420625.1"/>
    <property type="molecule type" value="Genomic_DNA"/>
</dbReference>
<evidence type="ECO:0000313" key="2">
    <source>
        <dbReference type="EMBL" id="CAF4314878.1"/>
    </source>
</evidence>
<dbReference type="Proteomes" id="UP000681967">
    <property type="component" value="Unassembled WGS sequence"/>
</dbReference>
<dbReference type="AlphaFoldDB" id="A0A8S2U2Z7"/>
<organism evidence="2 6">
    <name type="scientific">Rotaria magnacalcarata</name>
    <dbReference type="NCBI Taxonomy" id="392030"/>
    <lineage>
        <taxon>Eukaryota</taxon>
        <taxon>Metazoa</taxon>
        <taxon>Spiralia</taxon>
        <taxon>Gnathifera</taxon>
        <taxon>Rotifera</taxon>
        <taxon>Eurotatoria</taxon>
        <taxon>Bdelloidea</taxon>
        <taxon>Philodinida</taxon>
        <taxon>Philodinidae</taxon>
        <taxon>Rotaria</taxon>
    </lineage>
</organism>
<evidence type="ECO:0000313" key="4">
    <source>
        <dbReference type="EMBL" id="CAF4439543.1"/>
    </source>
</evidence>
<sequence>MSNSSLWKSYKDDSPEYAT</sequence>
<comment type="caution">
    <text evidence="2">The sequence shown here is derived from an EMBL/GenBank/DDBJ whole genome shotgun (WGS) entry which is preliminary data.</text>
</comment>
<evidence type="ECO:0000313" key="6">
    <source>
        <dbReference type="Proteomes" id="UP000681967"/>
    </source>
</evidence>
<reference evidence="2" key="1">
    <citation type="submission" date="2021-02" db="EMBL/GenBank/DDBJ databases">
        <authorList>
            <person name="Nowell W R."/>
        </authorList>
    </citation>
    <scope>NUCLEOTIDE SEQUENCE</scope>
</reference>
<feature type="non-terminal residue" evidence="2">
    <location>
        <position position="19"/>
    </location>
</feature>
<evidence type="ECO:0000313" key="5">
    <source>
        <dbReference type="EMBL" id="CAF4441917.1"/>
    </source>
</evidence>